<organism evidence="7">
    <name type="scientific">Yersinia enterocolitica W22703</name>
    <dbReference type="NCBI Taxonomy" id="913028"/>
    <lineage>
        <taxon>Bacteria</taxon>
        <taxon>Pseudomonadati</taxon>
        <taxon>Pseudomonadota</taxon>
        <taxon>Gammaproteobacteria</taxon>
        <taxon>Enterobacterales</taxon>
        <taxon>Yersiniaceae</taxon>
        <taxon>Yersinia</taxon>
    </lineage>
</organism>
<keyword evidence="5" id="KW-0067">ATP-binding</keyword>
<evidence type="ECO:0000256" key="2">
    <source>
        <dbReference type="ARBA" id="ARBA00022448"/>
    </source>
</evidence>
<evidence type="ECO:0000256" key="4">
    <source>
        <dbReference type="ARBA" id="ARBA00022741"/>
    </source>
</evidence>
<dbReference type="EMBL" id="FR718506">
    <property type="protein sequence ID" value="CBX69747.1"/>
    <property type="molecule type" value="Genomic_DNA"/>
</dbReference>
<dbReference type="PANTHER" id="PTHR42711">
    <property type="entry name" value="ABC TRANSPORTER ATP-BINDING PROTEIN"/>
    <property type="match status" value="1"/>
</dbReference>
<dbReference type="InterPro" id="IPR003439">
    <property type="entry name" value="ABC_transporter-like_ATP-bd"/>
</dbReference>
<evidence type="ECO:0000256" key="1">
    <source>
        <dbReference type="ARBA" id="ARBA00005417"/>
    </source>
</evidence>
<keyword evidence="2" id="KW-0813">Transport</keyword>
<dbReference type="PROSITE" id="PS50893">
    <property type="entry name" value="ABC_TRANSPORTER_2"/>
    <property type="match status" value="1"/>
</dbReference>
<proteinExistence type="inferred from homology"/>
<protein>
    <recommendedName>
        <fullName evidence="6">ABC transporter domain-containing protein</fullName>
    </recommendedName>
</protein>
<dbReference type="GO" id="GO:0016887">
    <property type="term" value="F:ATP hydrolysis activity"/>
    <property type="evidence" value="ECO:0007669"/>
    <property type="project" value="InterPro"/>
</dbReference>
<gene>
    <name evidence="7" type="ORF">YEW_GJ27330</name>
</gene>
<sequence>MNGIPHLITLEGVEKSFPGLESPAVASLTTEIHSGAVTGLVGPDGAGKTTLLRMLAGLLKPSHGKLTVVGLDPVENDRQLHSILGYMPQKFGLYEDLTVMENLTLYADLRGVTGEQRRQTFERLLTFTDLTRFTERLAGKLSGGMKQNWGWLVPWSANRKFCCWMSQVSVSIPSHAASYGAWFMSWRVMACLSCGVPPIWMKPSNAAKFCCSMKGSCFIAVHRRNLHSVCMAELF</sequence>
<evidence type="ECO:0000259" key="6">
    <source>
        <dbReference type="PROSITE" id="PS50893"/>
    </source>
</evidence>
<evidence type="ECO:0000256" key="5">
    <source>
        <dbReference type="ARBA" id="ARBA00022840"/>
    </source>
</evidence>
<accession>F4MV89</accession>
<dbReference type="InterPro" id="IPR027417">
    <property type="entry name" value="P-loop_NTPase"/>
</dbReference>
<dbReference type="Gene3D" id="3.40.50.300">
    <property type="entry name" value="P-loop containing nucleotide triphosphate hydrolases"/>
    <property type="match status" value="1"/>
</dbReference>
<dbReference type="InterPro" id="IPR050763">
    <property type="entry name" value="ABC_transporter_ATP-binding"/>
</dbReference>
<dbReference type="PANTHER" id="PTHR42711:SF5">
    <property type="entry name" value="ABC TRANSPORTER ATP-BINDING PROTEIN NATA"/>
    <property type="match status" value="1"/>
</dbReference>
<evidence type="ECO:0000256" key="3">
    <source>
        <dbReference type="ARBA" id="ARBA00022458"/>
    </source>
</evidence>
<feature type="domain" description="ABC transporter" evidence="6">
    <location>
        <begin position="8"/>
        <end position="219"/>
    </location>
</feature>
<keyword evidence="4" id="KW-0547">Nucleotide-binding</keyword>
<dbReference type="SUPFAM" id="SSF52540">
    <property type="entry name" value="P-loop containing nucleoside triphosphate hydrolases"/>
    <property type="match status" value="1"/>
</dbReference>
<dbReference type="AlphaFoldDB" id="F4MV89"/>
<keyword evidence="3" id="KW-0536">Nodulation</keyword>
<dbReference type="GO" id="GO:0005524">
    <property type="term" value="F:ATP binding"/>
    <property type="evidence" value="ECO:0007669"/>
    <property type="project" value="UniProtKB-KW"/>
</dbReference>
<name>F4MV89_YEREN</name>
<reference evidence="7" key="1">
    <citation type="journal article" date="2011" name="BMC Genomics">
        <title>Shotgun sequencing of Yersinia enterocolitica strain W22703 (biotype 2, serotype O:9): genomic evidence for oscillation between invertebrates and mammals.</title>
        <authorList>
            <person name="Fuchs T.M."/>
            <person name="Brandt K."/>
            <person name="Starke M."/>
            <person name="Rattei T."/>
        </authorList>
    </citation>
    <scope>NUCLEOTIDE SEQUENCE</scope>
</reference>
<dbReference type="Pfam" id="PF00005">
    <property type="entry name" value="ABC_tran"/>
    <property type="match status" value="1"/>
</dbReference>
<evidence type="ECO:0000313" key="7">
    <source>
        <dbReference type="EMBL" id="CBX69747.1"/>
    </source>
</evidence>
<comment type="similarity">
    <text evidence="1">Belongs to the ABC transporter superfamily.</text>
</comment>